<keyword evidence="3" id="KW-1185">Reference proteome</keyword>
<proteinExistence type="predicted"/>
<feature type="region of interest" description="Disordered" evidence="1">
    <location>
        <begin position="85"/>
        <end position="122"/>
    </location>
</feature>
<name>A0A8J3ZAM9_9ACTN</name>
<dbReference type="Proteomes" id="UP000612585">
    <property type="component" value="Unassembled WGS sequence"/>
</dbReference>
<organism evidence="2 3">
    <name type="scientific">Virgisporangium aurantiacum</name>
    <dbReference type="NCBI Taxonomy" id="175570"/>
    <lineage>
        <taxon>Bacteria</taxon>
        <taxon>Bacillati</taxon>
        <taxon>Actinomycetota</taxon>
        <taxon>Actinomycetes</taxon>
        <taxon>Micromonosporales</taxon>
        <taxon>Micromonosporaceae</taxon>
        <taxon>Virgisporangium</taxon>
    </lineage>
</organism>
<sequence>MPDRRSHEEPGEGEHADARPPVTVAAAPATDSAVSALPNTAMSAMFGGAAAGPMPFGPLAAPGLSNSQLAGFLSGAGPVGADYMAQIVPPGPGPTGTGFIDHSDGSNVRTGPAEAGGKLVHPQPLPPATRVFLSGAYPGSPDWHYVTAYLDDGMVRGYLQGFRVTTDLPEPTARLHQVRSGETAEKLAAEEFGGAVEDGHDLRFYENVLLFVNQQKGRAGVTGKFQDPGILGGGANNVQLVAGHRIWLVSPAYAKALKGVVPSGSLTGGAVAKARRFAVHLEDIIDSVTGSPQYLGAVAGEYAQAIRDHLPEIIGIVAGFVMAEMASAFLAATPTGVGQIAAVLIQLGLAAFGAVGMVEAGVEAIKHADAWLTQAWTASGDAAKVAGASKEFLRMLVCIAMAALSYLGVKGNMGNAVKIAGSMAPPMAPALAVAGGGQIRAGAGSAVALGPPQPFGPVGTAMAMEAHPEGGGGGKYPDTWKDFDPANHAEFEEALKKFRKSEDLTTDPKLRGGEGQLFPHPDQPRALKRWYQKRLGDLKKSVEKLEEAGKVIDGNPALSRDMTVVDISQKGSDWIERGFDHTSLELKNALGDEAVAAARQRCIEALATEQSATAKEILKKLRRNSANVHWSPEQGKILIIDMQ</sequence>
<dbReference type="RefSeq" id="WP_203997592.1">
    <property type="nucleotide sequence ID" value="NZ_BOPG01000033.1"/>
</dbReference>
<feature type="compositionally biased region" description="Basic and acidic residues" evidence="1">
    <location>
        <begin position="1"/>
        <end position="18"/>
    </location>
</feature>
<gene>
    <name evidence="2" type="ORF">Vau01_053490</name>
</gene>
<evidence type="ECO:0000313" key="3">
    <source>
        <dbReference type="Proteomes" id="UP000612585"/>
    </source>
</evidence>
<dbReference type="AlphaFoldDB" id="A0A8J3ZAM9"/>
<evidence type="ECO:0000256" key="1">
    <source>
        <dbReference type="SAM" id="MobiDB-lite"/>
    </source>
</evidence>
<feature type="region of interest" description="Disordered" evidence="1">
    <location>
        <begin position="1"/>
        <end position="25"/>
    </location>
</feature>
<evidence type="ECO:0000313" key="2">
    <source>
        <dbReference type="EMBL" id="GIJ57833.1"/>
    </source>
</evidence>
<feature type="compositionally biased region" description="Basic and acidic residues" evidence="1">
    <location>
        <begin position="503"/>
        <end position="512"/>
    </location>
</feature>
<protein>
    <submittedName>
        <fullName evidence="2">Uncharacterized protein</fullName>
    </submittedName>
</protein>
<accession>A0A8J3ZAM9</accession>
<dbReference type="EMBL" id="BOPG01000033">
    <property type="protein sequence ID" value="GIJ57833.1"/>
    <property type="molecule type" value="Genomic_DNA"/>
</dbReference>
<reference evidence="2" key="1">
    <citation type="submission" date="2021-01" db="EMBL/GenBank/DDBJ databases">
        <title>Whole genome shotgun sequence of Virgisporangium aurantiacum NBRC 16421.</title>
        <authorList>
            <person name="Komaki H."/>
            <person name="Tamura T."/>
        </authorList>
    </citation>
    <scope>NUCLEOTIDE SEQUENCE</scope>
    <source>
        <strain evidence="2">NBRC 16421</strain>
    </source>
</reference>
<comment type="caution">
    <text evidence="2">The sequence shown here is derived from an EMBL/GenBank/DDBJ whole genome shotgun (WGS) entry which is preliminary data.</text>
</comment>
<feature type="region of interest" description="Disordered" evidence="1">
    <location>
        <begin position="503"/>
        <end position="522"/>
    </location>
</feature>